<dbReference type="InterPro" id="IPR037217">
    <property type="entry name" value="Trp/Indoleamine_2_3_dOase-like"/>
</dbReference>
<protein>
    <recommendedName>
        <fullName evidence="7">Indoleamine 2,3-dioxygenase</fullName>
    </recommendedName>
</protein>
<gene>
    <name evidence="6" type="ORF">Cvel_17827</name>
</gene>
<comment type="similarity">
    <text evidence="1">Belongs to the indoleamine 2,3-dioxygenase family.</text>
</comment>
<dbReference type="PhylomeDB" id="A0A0G4FMN3"/>
<evidence type="ECO:0000256" key="1">
    <source>
        <dbReference type="ARBA" id="ARBA00007119"/>
    </source>
</evidence>
<dbReference type="AlphaFoldDB" id="A0A0G4FMN3"/>
<evidence type="ECO:0000256" key="5">
    <source>
        <dbReference type="SAM" id="MobiDB-lite"/>
    </source>
</evidence>
<proteinExistence type="inferred from homology"/>
<dbReference type="GO" id="GO:0020037">
    <property type="term" value="F:heme binding"/>
    <property type="evidence" value="ECO:0007669"/>
    <property type="project" value="InterPro"/>
</dbReference>
<evidence type="ECO:0000313" key="6">
    <source>
        <dbReference type="EMBL" id="CEM15480.1"/>
    </source>
</evidence>
<feature type="region of interest" description="Disordered" evidence="5">
    <location>
        <begin position="378"/>
        <end position="447"/>
    </location>
</feature>
<accession>A0A0G4FMN3</accession>
<evidence type="ECO:0000256" key="4">
    <source>
        <dbReference type="PIRSR" id="PIRSR600898-1"/>
    </source>
</evidence>
<evidence type="ECO:0008006" key="7">
    <source>
        <dbReference type="Google" id="ProtNLM"/>
    </source>
</evidence>
<feature type="compositionally biased region" description="Acidic residues" evidence="5">
    <location>
        <begin position="555"/>
        <end position="567"/>
    </location>
</feature>
<organism evidence="6">
    <name type="scientific">Chromera velia CCMP2878</name>
    <dbReference type="NCBI Taxonomy" id="1169474"/>
    <lineage>
        <taxon>Eukaryota</taxon>
        <taxon>Sar</taxon>
        <taxon>Alveolata</taxon>
        <taxon>Colpodellida</taxon>
        <taxon>Chromeraceae</taxon>
        <taxon>Chromera</taxon>
    </lineage>
</organism>
<feature type="compositionally biased region" description="Basic and acidic residues" evidence="5">
    <location>
        <begin position="533"/>
        <end position="554"/>
    </location>
</feature>
<feature type="binding site" description="proximal binding residue" evidence="4">
    <location>
        <position position="517"/>
    </location>
    <ligand>
        <name>heme b</name>
        <dbReference type="ChEBI" id="CHEBI:60344"/>
    </ligand>
    <ligandPart>
        <name>Fe</name>
        <dbReference type="ChEBI" id="CHEBI:18248"/>
    </ligandPart>
</feature>
<dbReference type="GO" id="GO:0033754">
    <property type="term" value="F:indoleamine 2,3-dioxygenase activity"/>
    <property type="evidence" value="ECO:0007669"/>
    <property type="project" value="TreeGrafter"/>
</dbReference>
<name>A0A0G4FMN3_9ALVE</name>
<dbReference type="SUPFAM" id="SSF140959">
    <property type="entry name" value="Indolic compounds 2,3-dioxygenase-like"/>
    <property type="match status" value="1"/>
</dbReference>
<feature type="compositionally biased region" description="Polar residues" evidence="5">
    <location>
        <begin position="391"/>
        <end position="404"/>
    </location>
</feature>
<keyword evidence="2 4" id="KW-0479">Metal-binding</keyword>
<dbReference type="GO" id="GO:0046872">
    <property type="term" value="F:metal ion binding"/>
    <property type="evidence" value="ECO:0007669"/>
    <property type="project" value="UniProtKB-KW"/>
</dbReference>
<dbReference type="InterPro" id="IPR000898">
    <property type="entry name" value="Indolamine_dOase"/>
</dbReference>
<feature type="region of interest" description="Disordered" evidence="5">
    <location>
        <begin position="533"/>
        <end position="597"/>
    </location>
</feature>
<dbReference type="PANTHER" id="PTHR28657">
    <property type="entry name" value="INDOLEAMINE 2,3-DIOXYGENASE"/>
    <property type="match status" value="1"/>
</dbReference>
<reference evidence="6" key="1">
    <citation type="submission" date="2014-11" db="EMBL/GenBank/DDBJ databases">
        <authorList>
            <person name="Otto D Thomas"/>
            <person name="Naeem Raeece"/>
        </authorList>
    </citation>
    <scope>NUCLEOTIDE SEQUENCE</scope>
</reference>
<dbReference type="PANTHER" id="PTHR28657:SF5">
    <property type="entry name" value="INDOLEAMINE 2,3-DIOXYGENASE"/>
    <property type="match status" value="1"/>
</dbReference>
<keyword evidence="4" id="KW-0349">Heme</keyword>
<keyword evidence="3 4" id="KW-0408">Iron</keyword>
<dbReference type="GO" id="GO:0005737">
    <property type="term" value="C:cytoplasm"/>
    <property type="evidence" value="ECO:0007669"/>
    <property type="project" value="TreeGrafter"/>
</dbReference>
<evidence type="ECO:0000256" key="2">
    <source>
        <dbReference type="ARBA" id="ARBA00022723"/>
    </source>
</evidence>
<dbReference type="GO" id="GO:0019441">
    <property type="term" value="P:L-tryptophan catabolic process to kynurenine"/>
    <property type="evidence" value="ECO:0007669"/>
    <property type="project" value="InterPro"/>
</dbReference>
<dbReference type="VEuPathDB" id="CryptoDB:Cvel_17827"/>
<evidence type="ECO:0000256" key="3">
    <source>
        <dbReference type="ARBA" id="ARBA00023004"/>
    </source>
</evidence>
<dbReference type="Pfam" id="PF01231">
    <property type="entry name" value="IDO"/>
    <property type="match status" value="1"/>
</dbReference>
<dbReference type="Gene3D" id="1.20.58.480">
    <property type="match status" value="1"/>
</dbReference>
<feature type="compositionally biased region" description="Acidic residues" evidence="5">
    <location>
        <begin position="423"/>
        <end position="436"/>
    </location>
</feature>
<sequence>MVFFKPLEFYGLSRTNGFIPFPSACTSLIPLEAKEKERDVSSDSTKADERTREEGFAANHQFAAPWERLAENLPEKLKGGISIFRKQVEALPLIDLEKHLPEMNVAAKRRAYVLLSVLAHAYVWGDDPESGSVPEIMPEPVARPWYTICRELGMPCVVTHAALDLWNWTLKDPSQPPSLENMRNLLSFTGHSSEEWFHLISAAAHGLSAPLLCKMYDVVRSPVEPFNELSMDGGGEDVVECLEQEIDWKNCAEHPMDLQPSECVELLKVLKQVVEGVTSHIKRMYERCEPEHFYKVHRFFFRGWDASSGHFPSGGLILEGVSSSEGGDGEYLKVECRGASAGQSALIQLFDVLLSVRHGTNQDAASSGQVVVVKRGTLPVSESGEPEGRALNSNDIRSETTALTTRKPGDGVEGGQQGQGREDGEEEDGQDSEWGEEPPPPAPRHFLSEMRDYMPRGFRQFLDDSVPLGQAVRACVEKGAKAIPRLSPESAECHELTELVDCYNETLTSLGNLRSAHMGLAYRYIVAMAKQEEREKKEKEEEKKEREQAEKEEKEMEEENQEEEEGEEDHHLALPARDSSAVSALSAPEEPVVGTGGSDLIKFLKSVRQDVNNTSVCVDSPAKSLKLVGLQLDD</sequence>
<dbReference type="EMBL" id="CDMZ01000490">
    <property type="protein sequence ID" value="CEM15480.1"/>
    <property type="molecule type" value="Genomic_DNA"/>
</dbReference>
<dbReference type="GO" id="GO:0034354">
    <property type="term" value="P:'de novo' NAD+ biosynthetic process from L-tryptophan"/>
    <property type="evidence" value="ECO:0007669"/>
    <property type="project" value="TreeGrafter"/>
</dbReference>